<evidence type="ECO:0000313" key="2">
    <source>
        <dbReference type="Proteomes" id="UP000006729"/>
    </source>
</evidence>
<gene>
    <name evidence="1" type="ORF">POPTR_003G060366v4</name>
</gene>
<name>A0ACC0T8F6_POPTR</name>
<sequence length="168" mass="18410">MFSAGVGCFDGCRCEGYYNHYGKKKTETVHRRAERGNNPSQEPRDTPETHSDCIKPNQFSSTLEALTDIGFLTPPSGCLLGVASSASLNLRGCPKISLVQSQQESGLLSSPGYFNWRHSPCNFIPKLYGSELGSDSFLCNNLEDSMPETLKNTCTPVPRYTGGEIFLT</sequence>
<evidence type="ECO:0000313" key="1">
    <source>
        <dbReference type="EMBL" id="KAI9397611.1"/>
    </source>
</evidence>
<reference evidence="1 2" key="1">
    <citation type="journal article" date="2006" name="Science">
        <title>The genome of black cottonwood, Populus trichocarpa (Torr. &amp; Gray).</title>
        <authorList>
            <person name="Tuskan G.A."/>
            <person name="Difazio S."/>
            <person name="Jansson S."/>
            <person name="Bohlmann J."/>
            <person name="Grigoriev I."/>
            <person name="Hellsten U."/>
            <person name="Putnam N."/>
            <person name="Ralph S."/>
            <person name="Rombauts S."/>
            <person name="Salamov A."/>
            <person name="Schein J."/>
            <person name="Sterck L."/>
            <person name="Aerts A."/>
            <person name="Bhalerao R.R."/>
            <person name="Bhalerao R.P."/>
            <person name="Blaudez D."/>
            <person name="Boerjan W."/>
            <person name="Brun A."/>
            <person name="Brunner A."/>
            <person name="Busov V."/>
            <person name="Campbell M."/>
            <person name="Carlson J."/>
            <person name="Chalot M."/>
            <person name="Chapman J."/>
            <person name="Chen G.L."/>
            <person name="Cooper D."/>
            <person name="Coutinho P.M."/>
            <person name="Couturier J."/>
            <person name="Covert S."/>
            <person name="Cronk Q."/>
            <person name="Cunningham R."/>
            <person name="Davis J."/>
            <person name="Degroeve S."/>
            <person name="Dejardin A."/>
            <person name="Depamphilis C."/>
            <person name="Detter J."/>
            <person name="Dirks B."/>
            <person name="Dubchak I."/>
            <person name="Duplessis S."/>
            <person name="Ehlting J."/>
            <person name="Ellis B."/>
            <person name="Gendler K."/>
            <person name="Goodstein D."/>
            <person name="Gribskov M."/>
            <person name="Grimwood J."/>
            <person name="Groover A."/>
            <person name="Gunter L."/>
            <person name="Hamberger B."/>
            <person name="Heinze B."/>
            <person name="Helariutta Y."/>
            <person name="Henrissat B."/>
            <person name="Holligan D."/>
            <person name="Holt R."/>
            <person name="Huang W."/>
            <person name="Islam-Faridi N."/>
            <person name="Jones S."/>
            <person name="Jones-Rhoades M."/>
            <person name="Jorgensen R."/>
            <person name="Joshi C."/>
            <person name="Kangasjarvi J."/>
            <person name="Karlsson J."/>
            <person name="Kelleher C."/>
            <person name="Kirkpatrick R."/>
            <person name="Kirst M."/>
            <person name="Kohler A."/>
            <person name="Kalluri U."/>
            <person name="Larimer F."/>
            <person name="Leebens-Mack J."/>
            <person name="Leple J.C."/>
            <person name="Locascio P."/>
            <person name="Lou Y."/>
            <person name="Lucas S."/>
            <person name="Martin F."/>
            <person name="Montanini B."/>
            <person name="Napoli C."/>
            <person name="Nelson D.R."/>
            <person name="Nelson C."/>
            <person name="Nieminen K."/>
            <person name="Nilsson O."/>
            <person name="Pereda V."/>
            <person name="Peter G."/>
            <person name="Philippe R."/>
            <person name="Pilate G."/>
            <person name="Poliakov A."/>
            <person name="Razumovskaya J."/>
            <person name="Richardson P."/>
            <person name="Rinaldi C."/>
            <person name="Ritland K."/>
            <person name="Rouze P."/>
            <person name="Ryaboy D."/>
            <person name="Schmutz J."/>
            <person name="Schrader J."/>
            <person name="Segerman B."/>
            <person name="Shin H."/>
            <person name="Siddiqui A."/>
            <person name="Sterky F."/>
            <person name="Terry A."/>
            <person name="Tsai C.J."/>
            <person name="Uberbacher E."/>
            <person name="Unneberg P."/>
            <person name="Vahala J."/>
            <person name="Wall K."/>
            <person name="Wessler S."/>
            <person name="Yang G."/>
            <person name="Yin T."/>
            <person name="Douglas C."/>
            <person name="Marra M."/>
            <person name="Sandberg G."/>
            <person name="Van de Peer Y."/>
            <person name="Rokhsar D."/>
        </authorList>
    </citation>
    <scope>NUCLEOTIDE SEQUENCE [LARGE SCALE GENOMIC DNA]</scope>
    <source>
        <strain evidence="2">cv. Nisqually</strain>
    </source>
</reference>
<protein>
    <submittedName>
        <fullName evidence="1">Uncharacterized protein</fullName>
    </submittedName>
</protein>
<dbReference type="Proteomes" id="UP000006729">
    <property type="component" value="Chromosome 3"/>
</dbReference>
<dbReference type="EMBL" id="CM009292">
    <property type="protein sequence ID" value="KAI9397611.1"/>
    <property type="molecule type" value="Genomic_DNA"/>
</dbReference>
<comment type="caution">
    <text evidence="1">The sequence shown here is derived from an EMBL/GenBank/DDBJ whole genome shotgun (WGS) entry which is preliminary data.</text>
</comment>
<keyword evidence="2" id="KW-1185">Reference proteome</keyword>
<organism evidence="1 2">
    <name type="scientific">Populus trichocarpa</name>
    <name type="common">Western balsam poplar</name>
    <name type="synonym">Populus balsamifera subsp. trichocarpa</name>
    <dbReference type="NCBI Taxonomy" id="3694"/>
    <lineage>
        <taxon>Eukaryota</taxon>
        <taxon>Viridiplantae</taxon>
        <taxon>Streptophyta</taxon>
        <taxon>Embryophyta</taxon>
        <taxon>Tracheophyta</taxon>
        <taxon>Spermatophyta</taxon>
        <taxon>Magnoliopsida</taxon>
        <taxon>eudicotyledons</taxon>
        <taxon>Gunneridae</taxon>
        <taxon>Pentapetalae</taxon>
        <taxon>rosids</taxon>
        <taxon>fabids</taxon>
        <taxon>Malpighiales</taxon>
        <taxon>Salicaceae</taxon>
        <taxon>Saliceae</taxon>
        <taxon>Populus</taxon>
    </lineage>
</organism>
<proteinExistence type="predicted"/>
<accession>A0ACC0T8F6</accession>